<dbReference type="EMBL" id="LC738881">
    <property type="protein sequence ID" value="BDT63141.1"/>
    <property type="molecule type" value="Genomic_DNA"/>
</dbReference>
<reference evidence="2" key="1">
    <citation type="submission" date="2022-10" db="EMBL/GenBank/DDBJ databases">
        <title>Genome sequences of endogenous nimaviruses in decapod crustaceans.</title>
        <authorList>
            <person name="Kawato S."/>
            <person name="Nozaki R."/>
            <person name="Kondo H."/>
            <person name="Hirono I."/>
        </authorList>
    </citation>
    <scope>NUCLEOTIDE SEQUENCE</scope>
    <source>
        <strain evidence="2">Fukuoka2019</strain>
    </source>
</reference>
<feature type="region of interest" description="Disordered" evidence="1">
    <location>
        <begin position="964"/>
        <end position="987"/>
    </location>
</feature>
<feature type="region of interest" description="Disordered" evidence="1">
    <location>
        <begin position="808"/>
        <end position="856"/>
    </location>
</feature>
<accession>A0A9C7BX27</accession>
<feature type="region of interest" description="Disordered" evidence="1">
    <location>
        <begin position="899"/>
        <end position="922"/>
    </location>
</feature>
<evidence type="ECO:0000256" key="1">
    <source>
        <dbReference type="SAM" id="MobiDB-lite"/>
    </source>
</evidence>
<feature type="region of interest" description="Disordered" evidence="1">
    <location>
        <begin position="1231"/>
        <end position="1258"/>
    </location>
</feature>
<sequence>MGIHGAGKVYESVYGFDGDRVIKKNAEFFEANNDDAHSAHTPVPARVTSESFGAMVEGGAQGVRRVPDYSLDMVDLPTFSIGNLNMLGRDVANKIKMGAPDCGQIFLLVNRTTNRVENYYHDQNKTRSRHDAFGHSGLQPGFEVLRIPVTIPSSQQEVEACLSDRALSKMKVPPASKERMCDYQTTEDWLSSHDFPEQPVFMTNRFLYNKIYRLRPKMALVNKFRNAYYASKMEGLLLLYAINMVKSITSLLSKSKVRCGRHIMFFVDNQTPAIKLATRDKRKVVQESSEMRKRRRLEEARNGNVTRDQQEELADSLLIISCERLLMGVPTSLTQCALFDVMGHVLAKKTNAKSILLSQAYFSEGEDEIVRLASYLLNLETPPKHFQLAEKKTMLQYNTLQGDTSQSSWAAVVRAADDHVAKNRTLAVNIFSHDSDVLAKWNLMVAHHSAVRRLCEDSRTLSGAPGGSEQPLPSRHPLRLLGMYFYRSLTGNRGGGLRQWRGCSSPGGTLYDLSQSPLLLTPENTLLVMLANGSDYNSSLVSQSSRDVLLRTEAVMFESTCCTCVSGWRVYLDAVMEESRQGDAREFGDVSLKNVARAPCGGCGKPVVLPFWTAKFYFAAQAVEFLRDPGSIFSPPAPESVTSASDPDKVELHRALAVNAAANVMAYMALGSFNQKVFGSMTCANKMIEVIRACGAAGSPGLGLDRSSLGFLGDGPVTRTDEVEASLEKLLSHKRSAGKFGACEGRDNNDSAGSTGVCLADTCALSPALAVAVYRARAKFFQERTEGGLLMSHEAEYEAEKASVFGGAFAPADHDHNHDLGHGQIDDLEEDTSKSPPPPPWVSTDNASDEEQDLPHCPISHGSSFAAREDNGGWIHQAAQALAGGVPPVERPAFLEEMERNERQNGRSQPPSEAVDFGPETPRDALHWDELVVQFENGLSLCSSMPEDKKKSLLSRLSQVLGTKVSATRQGHDHEDDGDDGDDGTGASATPYSIKAMNLLVIIYINMCGLEDSSIVDRNCGQLEPITHAEYSGRQATVSDCETFKVAALEFTVSQYKSEICGSYSLPQIRRKNAREIRKRIKVLERQTTPCAENCRLLARRAFGETKQSRLVPGCGYFIPALGLSSAKPWTPLSLWSSFLLLCKARSCTVLDSQSNSESDRKNEPDRKNDSICKVEFDCKNEPNYKVESDYKSDCKNECVCMIESDYKEAREDATGCKTYPAFEIDGGCRRRDREREQNIKNQPQIKTRDDDRDPHRN</sequence>
<feature type="compositionally biased region" description="Basic and acidic residues" evidence="1">
    <location>
        <begin position="287"/>
        <end position="301"/>
    </location>
</feature>
<proteinExistence type="predicted"/>
<protein>
    <submittedName>
        <fullName evidence="2">Wsv139-like protein</fullName>
    </submittedName>
</protein>
<feature type="compositionally biased region" description="Basic and acidic residues" evidence="1">
    <location>
        <begin position="1247"/>
        <end position="1258"/>
    </location>
</feature>
<feature type="region of interest" description="Disordered" evidence="1">
    <location>
        <begin position="287"/>
        <end position="306"/>
    </location>
</feature>
<evidence type="ECO:0000313" key="2">
    <source>
        <dbReference type="EMBL" id="BDT63141.1"/>
    </source>
</evidence>
<feature type="compositionally biased region" description="Basic and acidic residues" evidence="1">
    <location>
        <begin position="812"/>
        <end position="825"/>
    </location>
</feature>
<name>A0A9C7BX27_9VIRU</name>
<organism evidence="2">
    <name type="scientific">Sicyonia whispovirus</name>
    <dbReference type="NCBI Taxonomy" id="2984283"/>
    <lineage>
        <taxon>Viruses</taxon>
        <taxon>Viruses incertae sedis</taxon>
        <taxon>Naldaviricetes</taxon>
        <taxon>Nimaviridae</taxon>
        <taxon>Whispovirus</taxon>
    </lineage>
</organism>